<organism evidence="3 4">
    <name type="scientific">Acanthoscelides obtectus</name>
    <name type="common">Bean weevil</name>
    <name type="synonym">Bruchus obtectus</name>
    <dbReference type="NCBI Taxonomy" id="200917"/>
    <lineage>
        <taxon>Eukaryota</taxon>
        <taxon>Metazoa</taxon>
        <taxon>Ecdysozoa</taxon>
        <taxon>Arthropoda</taxon>
        <taxon>Hexapoda</taxon>
        <taxon>Insecta</taxon>
        <taxon>Pterygota</taxon>
        <taxon>Neoptera</taxon>
        <taxon>Endopterygota</taxon>
        <taxon>Coleoptera</taxon>
        <taxon>Polyphaga</taxon>
        <taxon>Cucujiformia</taxon>
        <taxon>Chrysomeloidea</taxon>
        <taxon>Chrysomelidae</taxon>
        <taxon>Bruchinae</taxon>
        <taxon>Bruchini</taxon>
        <taxon>Acanthoscelides</taxon>
    </lineage>
</organism>
<evidence type="ECO:0000256" key="1">
    <source>
        <dbReference type="ARBA" id="ARBA00022574"/>
    </source>
</evidence>
<keyword evidence="1" id="KW-0853">WD repeat</keyword>
<dbReference type="Pfam" id="PF00400">
    <property type="entry name" value="WD40"/>
    <property type="match status" value="1"/>
</dbReference>
<dbReference type="EMBL" id="CAKOFQ010006655">
    <property type="protein sequence ID" value="CAH1954693.1"/>
    <property type="molecule type" value="Genomic_DNA"/>
</dbReference>
<name>A0A9P0JKU0_ACAOB</name>
<dbReference type="SUPFAM" id="SSF50978">
    <property type="entry name" value="WD40 repeat-like"/>
    <property type="match status" value="1"/>
</dbReference>
<gene>
    <name evidence="3" type="ORF">ACAOBT_LOCUS694</name>
</gene>
<comment type="caution">
    <text evidence="3">The sequence shown here is derived from an EMBL/GenBank/DDBJ whole genome shotgun (WGS) entry which is preliminary data.</text>
</comment>
<dbReference type="PANTHER" id="PTHR14107:SF16">
    <property type="entry name" value="AT02583P"/>
    <property type="match status" value="1"/>
</dbReference>
<evidence type="ECO:0000313" key="3">
    <source>
        <dbReference type="EMBL" id="CAH1954693.1"/>
    </source>
</evidence>
<proteinExistence type="predicted"/>
<evidence type="ECO:0000313" key="4">
    <source>
        <dbReference type="Proteomes" id="UP001152888"/>
    </source>
</evidence>
<dbReference type="AlphaFoldDB" id="A0A9P0JKU0"/>
<dbReference type="Proteomes" id="UP001152888">
    <property type="component" value="Unassembled WGS sequence"/>
</dbReference>
<dbReference type="Gene3D" id="2.130.10.10">
    <property type="entry name" value="YVTN repeat-like/Quinoprotein amine dehydrogenase"/>
    <property type="match status" value="1"/>
</dbReference>
<reference evidence="3" key="1">
    <citation type="submission" date="2022-03" db="EMBL/GenBank/DDBJ databases">
        <authorList>
            <person name="Sayadi A."/>
        </authorList>
    </citation>
    <scope>NUCLEOTIDE SEQUENCE</scope>
</reference>
<sequence length="163" mass="18221">MELVGHARSYFGGLLCVAWSGDGKLVAVGGEDDLVTVYSLEQKRVVARAQGHRSWVSAVAFDWYLEVDSCYRLGSVGHDTQICLWELPEDNLVPPRPRVKRKPDPLQLVGTPACPRLDECPILEPLVCKKIAHERLTSLVFRPDCIITACQDGYVYTWARPPT</sequence>
<dbReference type="InterPro" id="IPR015943">
    <property type="entry name" value="WD40/YVTN_repeat-like_dom_sf"/>
</dbReference>
<dbReference type="PANTHER" id="PTHR14107">
    <property type="entry name" value="WD REPEAT PROTEIN"/>
    <property type="match status" value="1"/>
</dbReference>
<dbReference type="InterPro" id="IPR036322">
    <property type="entry name" value="WD40_repeat_dom_sf"/>
</dbReference>
<dbReference type="InterPro" id="IPR001680">
    <property type="entry name" value="WD40_rpt"/>
</dbReference>
<dbReference type="OrthoDB" id="3367at2759"/>
<keyword evidence="2" id="KW-0677">Repeat</keyword>
<dbReference type="InterPro" id="IPR051362">
    <property type="entry name" value="WD_repeat_creC_regulators"/>
</dbReference>
<protein>
    <submittedName>
        <fullName evidence="3">Uncharacterized protein</fullName>
    </submittedName>
</protein>
<evidence type="ECO:0000256" key="2">
    <source>
        <dbReference type="ARBA" id="ARBA00022737"/>
    </source>
</evidence>
<accession>A0A9P0JKU0</accession>
<dbReference type="SMART" id="SM00320">
    <property type="entry name" value="WD40"/>
    <property type="match status" value="3"/>
</dbReference>
<keyword evidence="4" id="KW-1185">Reference proteome</keyword>